<dbReference type="PANTHER" id="PTHR30531">
    <property type="entry name" value="FLAGELLAR BIOSYNTHETIC PROTEIN FLHB"/>
    <property type="match status" value="1"/>
</dbReference>
<evidence type="ECO:0000313" key="1">
    <source>
        <dbReference type="EMBL" id="STO07524.1"/>
    </source>
</evidence>
<gene>
    <name evidence="1" type="ORF">NCTC13163_00871</name>
</gene>
<dbReference type="PANTHER" id="PTHR30531:SF12">
    <property type="entry name" value="FLAGELLAR BIOSYNTHETIC PROTEIN FLHB"/>
    <property type="match status" value="1"/>
</dbReference>
<dbReference type="InterPro" id="IPR006135">
    <property type="entry name" value="T3SS_substrate_exporter"/>
</dbReference>
<dbReference type="GO" id="GO:0009306">
    <property type="term" value="P:protein secretion"/>
    <property type="evidence" value="ECO:0007669"/>
    <property type="project" value="InterPro"/>
</dbReference>
<dbReference type="RefSeq" id="WP_029334574.1">
    <property type="nucleotide sequence ID" value="NZ_UGGP01000001.1"/>
</dbReference>
<keyword evidence="1" id="KW-0282">Flagellum</keyword>
<dbReference type="Proteomes" id="UP000254060">
    <property type="component" value="Unassembled WGS sequence"/>
</dbReference>
<organism evidence="1 2">
    <name type="scientific">Exiguobacterium aurantiacum</name>
    <dbReference type="NCBI Taxonomy" id="33987"/>
    <lineage>
        <taxon>Bacteria</taxon>
        <taxon>Bacillati</taxon>
        <taxon>Bacillota</taxon>
        <taxon>Bacilli</taxon>
        <taxon>Bacillales</taxon>
        <taxon>Bacillales Family XII. Incertae Sedis</taxon>
        <taxon>Exiguobacterium</taxon>
    </lineage>
</organism>
<dbReference type="SUPFAM" id="SSF160544">
    <property type="entry name" value="EscU C-terminal domain-like"/>
    <property type="match status" value="1"/>
</dbReference>
<dbReference type="Gene3D" id="3.40.1690.10">
    <property type="entry name" value="secretion proteins EscU"/>
    <property type="match status" value="1"/>
</dbReference>
<keyword evidence="1" id="KW-0966">Cell projection</keyword>
<dbReference type="Pfam" id="PF01312">
    <property type="entry name" value="Bac_export_2"/>
    <property type="match status" value="1"/>
</dbReference>
<dbReference type="EMBL" id="UGGP01000001">
    <property type="protein sequence ID" value="STO07524.1"/>
    <property type="molecule type" value="Genomic_DNA"/>
</dbReference>
<dbReference type="STRING" id="1397694.GCA_000702585_01385"/>
<keyword evidence="1" id="KW-0969">Cilium</keyword>
<name>A0A377FSH7_9BACL</name>
<dbReference type="AlphaFoldDB" id="A0A377FSH7"/>
<proteinExistence type="predicted"/>
<evidence type="ECO:0000313" key="2">
    <source>
        <dbReference type="Proteomes" id="UP000254060"/>
    </source>
</evidence>
<dbReference type="GO" id="GO:0005886">
    <property type="term" value="C:plasma membrane"/>
    <property type="evidence" value="ECO:0007669"/>
    <property type="project" value="TreeGrafter"/>
</dbReference>
<accession>A0A377FSH7</accession>
<dbReference type="InterPro" id="IPR029025">
    <property type="entry name" value="T3SS_substrate_exporter_C"/>
</dbReference>
<dbReference type="OrthoDB" id="5244399at2"/>
<protein>
    <submittedName>
        <fullName evidence="1">Flagellar biosynthesis protein FlhB</fullName>
    </submittedName>
</protein>
<sequence length="96" mass="10594">MYQRMDLTKRKTAAVVRYDESTDRAPVIVARGTGAVADKILDEARARGVAIEHDHSLLGHLLDLDLGDAIPPELYDVMAEVLLLIEELDSLKGEHS</sequence>
<reference evidence="1 2" key="1">
    <citation type="submission" date="2018-06" db="EMBL/GenBank/DDBJ databases">
        <authorList>
            <consortium name="Pathogen Informatics"/>
            <person name="Doyle S."/>
        </authorList>
    </citation>
    <scope>NUCLEOTIDE SEQUENCE [LARGE SCALE GENOMIC DNA]</scope>
    <source>
        <strain evidence="1 2">NCTC13163</strain>
    </source>
</reference>